<dbReference type="Proteomes" id="UP000245768">
    <property type="component" value="Unassembled WGS sequence"/>
</dbReference>
<evidence type="ECO:0000256" key="2">
    <source>
        <dbReference type="SAM" id="SignalP"/>
    </source>
</evidence>
<keyword evidence="4" id="KW-1185">Reference proteome</keyword>
<proteinExistence type="predicted"/>
<dbReference type="RefSeq" id="XP_025374444.1">
    <property type="nucleotide sequence ID" value="XM_025520165.1"/>
</dbReference>
<evidence type="ECO:0000256" key="1">
    <source>
        <dbReference type="SAM" id="MobiDB-lite"/>
    </source>
</evidence>
<feature type="signal peptide" evidence="2">
    <location>
        <begin position="1"/>
        <end position="24"/>
    </location>
</feature>
<keyword evidence="2" id="KW-0732">Signal</keyword>
<feature type="chain" id="PRO_5016315788" evidence="2">
    <location>
        <begin position="25"/>
        <end position="466"/>
    </location>
</feature>
<evidence type="ECO:0000313" key="3">
    <source>
        <dbReference type="EMBL" id="PWN87246.1"/>
    </source>
</evidence>
<protein>
    <submittedName>
        <fullName evidence="3">Uncharacterized protein</fullName>
    </submittedName>
</protein>
<dbReference type="InParanoid" id="A0A316YCM6"/>
<evidence type="ECO:0000313" key="4">
    <source>
        <dbReference type="Proteomes" id="UP000245768"/>
    </source>
</evidence>
<sequence length="466" mass="52507">MTQKLALILVFSLVLLLHATHSQARPTPAGEHGESHFVLYHDEHAMAPLQHAPDQGSFLQWNDPLEVDTLNNQWQMSLWNDLPEFEPHNDQWQHSHWNHSPEPEPYSLFPELDKVFDVRQQGAAQHHDEVQGTVPRSDAVFSSHPQPAYASNAPIASPHHEEQSRQIIPSYMPGHGLRETSDAASQPSSRRKLSRKPKAIFLTDHERKLFRKQRPIYLTDQERVSLTPDELYLIDHSDSLDEEMRSSIAAVVAKVKLARKGHRNQQVTNGPRPRNISDVVNDFREKAVKQGKILTVDIGEERFFFTPIPTHGSIPIEVAEKKRSEVVGLKTKYETVPERKLCSFTLASSKGARFQGMLSQAKFKAGVDFYAASVNRIWCGRDDFSLVTSLRTILFSKSTGIICQEATQRALIAPMEVRSSQQSSSNTTNVRVCKGIPHTNLKVRMESTKKELAATPVSAGLKETKS</sequence>
<dbReference type="EMBL" id="KZ819641">
    <property type="protein sequence ID" value="PWN87246.1"/>
    <property type="molecule type" value="Genomic_DNA"/>
</dbReference>
<organism evidence="3 4">
    <name type="scientific">Acaromyces ingoldii</name>
    <dbReference type="NCBI Taxonomy" id="215250"/>
    <lineage>
        <taxon>Eukaryota</taxon>
        <taxon>Fungi</taxon>
        <taxon>Dikarya</taxon>
        <taxon>Basidiomycota</taxon>
        <taxon>Ustilaginomycotina</taxon>
        <taxon>Exobasidiomycetes</taxon>
        <taxon>Exobasidiales</taxon>
        <taxon>Cryptobasidiaceae</taxon>
        <taxon>Acaromyces</taxon>
    </lineage>
</organism>
<accession>A0A316YCM6</accession>
<gene>
    <name evidence="3" type="ORF">FA10DRAFT_262980</name>
</gene>
<name>A0A316YCM6_9BASI</name>
<reference evidence="3 4" key="1">
    <citation type="journal article" date="2018" name="Mol. Biol. Evol.">
        <title>Broad Genomic Sampling Reveals a Smut Pathogenic Ancestry of the Fungal Clade Ustilaginomycotina.</title>
        <authorList>
            <person name="Kijpornyongpan T."/>
            <person name="Mondo S.J."/>
            <person name="Barry K."/>
            <person name="Sandor L."/>
            <person name="Lee J."/>
            <person name="Lipzen A."/>
            <person name="Pangilinan J."/>
            <person name="LaButti K."/>
            <person name="Hainaut M."/>
            <person name="Henrissat B."/>
            <person name="Grigoriev I.V."/>
            <person name="Spatafora J.W."/>
            <person name="Aime M.C."/>
        </authorList>
    </citation>
    <scope>NUCLEOTIDE SEQUENCE [LARGE SCALE GENOMIC DNA]</scope>
    <source>
        <strain evidence="3 4">MCA 4198</strain>
    </source>
</reference>
<dbReference type="AlphaFoldDB" id="A0A316YCM6"/>
<feature type="region of interest" description="Disordered" evidence="1">
    <location>
        <begin position="121"/>
        <end position="197"/>
    </location>
</feature>
<dbReference type="GeneID" id="37042081"/>